<gene>
    <name evidence="2" type="ORF">OSB04_001910</name>
</gene>
<dbReference type="EMBL" id="JARYMX010000001">
    <property type="protein sequence ID" value="KAJ9565944.1"/>
    <property type="molecule type" value="Genomic_DNA"/>
</dbReference>
<organism evidence="2 3">
    <name type="scientific">Centaurea solstitialis</name>
    <name type="common">yellow star-thistle</name>
    <dbReference type="NCBI Taxonomy" id="347529"/>
    <lineage>
        <taxon>Eukaryota</taxon>
        <taxon>Viridiplantae</taxon>
        <taxon>Streptophyta</taxon>
        <taxon>Embryophyta</taxon>
        <taxon>Tracheophyta</taxon>
        <taxon>Spermatophyta</taxon>
        <taxon>Magnoliopsida</taxon>
        <taxon>eudicotyledons</taxon>
        <taxon>Gunneridae</taxon>
        <taxon>Pentapetalae</taxon>
        <taxon>asterids</taxon>
        <taxon>campanulids</taxon>
        <taxon>Asterales</taxon>
        <taxon>Asteraceae</taxon>
        <taxon>Carduoideae</taxon>
        <taxon>Cardueae</taxon>
        <taxon>Centaureinae</taxon>
        <taxon>Centaurea</taxon>
    </lineage>
</organism>
<dbReference type="Proteomes" id="UP001172457">
    <property type="component" value="Chromosome 1"/>
</dbReference>
<dbReference type="SUPFAM" id="SSF81383">
    <property type="entry name" value="F-box domain"/>
    <property type="match status" value="2"/>
</dbReference>
<dbReference type="InterPro" id="IPR001810">
    <property type="entry name" value="F-box_dom"/>
</dbReference>
<evidence type="ECO:0000313" key="2">
    <source>
        <dbReference type="EMBL" id="KAJ9565944.1"/>
    </source>
</evidence>
<reference evidence="2" key="1">
    <citation type="submission" date="2023-03" db="EMBL/GenBank/DDBJ databases">
        <title>Chromosome-scale reference genome and RAD-based genetic map of yellow starthistle (Centaurea solstitialis) reveal putative structural variation and QTLs associated with invader traits.</title>
        <authorList>
            <person name="Reatini B."/>
            <person name="Cang F.A."/>
            <person name="Jiang Q."/>
            <person name="Mckibben M.T.W."/>
            <person name="Barker M.S."/>
            <person name="Rieseberg L.H."/>
            <person name="Dlugosch K.M."/>
        </authorList>
    </citation>
    <scope>NUCLEOTIDE SEQUENCE</scope>
    <source>
        <strain evidence="2">CAN-66</strain>
        <tissue evidence="2">Leaf</tissue>
    </source>
</reference>
<protein>
    <recommendedName>
        <fullName evidence="1">F-box domain-containing protein</fullName>
    </recommendedName>
</protein>
<dbReference type="Pfam" id="PF12937">
    <property type="entry name" value="F-box-like"/>
    <property type="match status" value="2"/>
</dbReference>
<comment type="caution">
    <text evidence="2">The sequence shown here is derived from an EMBL/GenBank/DDBJ whole genome shotgun (WGS) entry which is preliminary data.</text>
</comment>
<dbReference type="CDD" id="cd22164">
    <property type="entry name" value="F-box_AtSKIP19-like"/>
    <property type="match status" value="2"/>
</dbReference>
<evidence type="ECO:0000259" key="1">
    <source>
        <dbReference type="SMART" id="SM00256"/>
    </source>
</evidence>
<accession>A0AA38TTP7</accession>
<name>A0AA38TTP7_9ASTR</name>
<dbReference type="Gene3D" id="3.80.10.10">
    <property type="entry name" value="Ribonuclease Inhibitor"/>
    <property type="match status" value="2"/>
</dbReference>
<dbReference type="PANTHER" id="PTHR38926">
    <property type="entry name" value="F-BOX DOMAIN CONTAINING PROTEIN, EXPRESSED"/>
    <property type="match status" value="1"/>
</dbReference>
<evidence type="ECO:0000313" key="3">
    <source>
        <dbReference type="Proteomes" id="UP001172457"/>
    </source>
</evidence>
<dbReference type="AlphaFoldDB" id="A0AA38TTP7"/>
<feature type="domain" description="F-box" evidence="1">
    <location>
        <begin position="15"/>
        <end position="57"/>
    </location>
</feature>
<dbReference type="InterPro" id="IPR032675">
    <property type="entry name" value="LRR_dom_sf"/>
</dbReference>
<dbReference type="SUPFAM" id="SSF52047">
    <property type="entry name" value="RNI-like"/>
    <property type="match status" value="2"/>
</dbReference>
<dbReference type="InterPro" id="IPR036047">
    <property type="entry name" value="F-box-like_dom_sf"/>
</dbReference>
<dbReference type="SMART" id="SM00256">
    <property type="entry name" value="FBOX"/>
    <property type="match status" value="2"/>
</dbReference>
<proteinExistence type="predicted"/>
<dbReference type="Gene3D" id="1.20.1280.50">
    <property type="match status" value="2"/>
</dbReference>
<dbReference type="PANTHER" id="PTHR38926:SF2">
    <property type="entry name" value="F-BOX_LRR-REPEAT PROTEIN 21-RELATED"/>
    <property type="match status" value="1"/>
</dbReference>
<sequence>MCRRAMKEKRDWLQMPDEIMGGMILQRLNAIQILICAQKVCRNWRRICKDPAMWKVIDLDRQYYFFYTKNEFENLAKQAVHRSRGQLIDISLKDFGTDKLLHQISRCSSKLNCLHLTSCYDITPCGLSNALKSLPHLETLKLYDIDIRKDEDIEVIGRSCPLLKSFELWTKWAGGDVYARAIAKSMPALRHLKLFGLMKDDNGVQAILNGCPHLESLDLRGCPYHDLDLDENLEKLCRERIKDFKYNISESEEDSDTDCGHLEYLDMHKCCCPLDWKLEILCKERIKIFKLKWDMEYIDYLDTTDDRYDGEGMDGCYGFSGGNAISDEDDYDYSCLKSWDFIIDIRRSAMEEKRDWLQMPDEIMGGMILQRLNAIQILESVQKVCRDWRRICKDPAMWKVINFDCDSSVSYPKNDFGYYSYISKPKNDFDYYSYTSYTNNCLEKLTKEAVHRSRGELIHITLKGFGTDHLLDHISRCSSKLNYLHLTACDDVTPYGLSNALKRLPHLETLELYEFHVPKEEDIELIGRNCPLLKSFEMEPMCAGGDVYARAIAKSMPALRHLKLFGLMDDDNGVQAILNGCPHLESLDLRGCPYHDLDLDENLEKLCRERIKDFKYSNR</sequence>
<feature type="domain" description="F-box" evidence="1">
    <location>
        <begin position="359"/>
        <end position="401"/>
    </location>
</feature>
<keyword evidence="3" id="KW-1185">Reference proteome</keyword>